<evidence type="ECO:0000313" key="3">
    <source>
        <dbReference type="EMBL" id="PLB46550.1"/>
    </source>
</evidence>
<evidence type="ECO:0000256" key="2">
    <source>
        <dbReference type="RuleBase" id="RU000363"/>
    </source>
</evidence>
<dbReference type="VEuPathDB" id="FungiDB:P170DRAFT_448398"/>
<dbReference type="InterPro" id="IPR051468">
    <property type="entry name" value="Fungal_SecMetab_SDRs"/>
</dbReference>
<dbReference type="Pfam" id="PF00106">
    <property type="entry name" value="adh_short"/>
    <property type="match status" value="1"/>
</dbReference>
<dbReference type="InterPro" id="IPR002347">
    <property type="entry name" value="SDR_fam"/>
</dbReference>
<dbReference type="OrthoDB" id="7289984at2759"/>
<dbReference type="PRINTS" id="PR00081">
    <property type="entry name" value="GDHRDH"/>
</dbReference>
<dbReference type="Proteomes" id="UP000234275">
    <property type="component" value="Unassembled WGS sequence"/>
</dbReference>
<sequence length="262" mass="28510">MSTYLVTGSSRGLGFNIVNHLASRPASQVGTIFATSRQNNSAQLQELVEREKGRVVFVQLDAARKESVSQAVREVEMFLESEQQTQGKGKGLDVVINNAGIMPSTRGGIANMDDLNETFNTNVTSAHMVTSAFLPLLRKGERRVIANISTTVGSIAQAPKYKMSPTPAYKITKAALNMLTVQYAQELEKEGFTVLAISPGWLKTEMAGGDFADLPVSTGAEATMHIIDSATREMNGKFLNIKVPGWEENPGVNRYDGKEVPW</sequence>
<evidence type="ECO:0000313" key="4">
    <source>
        <dbReference type="Proteomes" id="UP000234275"/>
    </source>
</evidence>
<comment type="caution">
    <text evidence="3">The sequence shown here is derived from an EMBL/GenBank/DDBJ whole genome shotgun (WGS) entry which is preliminary data.</text>
</comment>
<keyword evidence="4" id="KW-1185">Reference proteome</keyword>
<dbReference type="PANTHER" id="PTHR43544:SF36">
    <property type="entry name" value="CHAIN OXIDOREDUCTASE (CSGA), PUTATIVE (AFU_ORTHOLOGUE AFUA_4G00910)-RELATED"/>
    <property type="match status" value="1"/>
</dbReference>
<dbReference type="GO" id="GO:0016491">
    <property type="term" value="F:oxidoreductase activity"/>
    <property type="evidence" value="ECO:0007669"/>
    <property type="project" value="TreeGrafter"/>
</dbReference>
<evidence type="ECO:0000256" key="1">
    <source>
        <dbReference type="ARBA" id="ARBA00006484"/>
    </source>
</evidence>
<dbReference type="PRINTS" id="PR00080">
    <property type="entry name" value="SDRFAMILY"/>
</dbReference>
<comment type="similarity">
    <text evidence="1 2">Belongs to the short-chain dehydrogenases/reductases (SDR) family.</text>
</comment>
<dbReference type="CDD" id="cd05325">
    <property type="entry name" value="carb_red_sniffer_like_SDR_c"/>
    <property type="match status" value="1"/>
</dbReference>
<organism evidence="3 4">
    <name type="scientific">Aspergillus steynii IBT 23096</name>
    <dbReference type="NCBI Taxonomy" id="1392250"/>
    <lineage>
        <taxon>Eukaryota</taxon>
        <taxon>Fungi</taxon>
        <taxon>Dikarya</taxon>
        <taxon>Ascomycota</taxon>
        <taxon>Pezizomycotina</taxon>
        <taxon>Eurotiomycetes</taxon>
        <taxon>Eurotiomycetidae</taxon>
        <taxon>Eurotiales</taxon>
        <taxon>Aspergillaceae</taxon>
        <taxon>Aspergillus</taxon>
        <taxon>Aspergillus subgen. Circumdati</taxon>
    </lineage>
</organism>
<proteinExistence type="inferred from homology"/>
<reference evidence="3 4" key="1">
    <citation type="submission" date="2016-12" db="EMBL/GenBank/DDBJ databases">
        <title>The genomes of Aspergillus section Nigri reveals drivers in fungal speciation.</title>
        <authorList>
            <consortium name="DOE Joint Genome Institute"/>
            <person name="Vesth T.C."/>
            <person name="Nybo J."/>
            <person name="Theobald S."/>
            <person name="Brandl J."/>
            <person name="Frisvad J.C."/>
            <person name="Nielsen K.F."/>
            <person name="Lyhne E.K."/>
            <person name="Kogle M.E."/>
            <person name="Kuo A."/>
            <person name="Riley R."/>
            <person name="Clum A."/>
            <person name="Nolan M."/>
            <person name="Lipzen A."/>
            <person name="Salamov A."/>
            <person name="Henrissat B."/>
            <person name="Wiebenga A."/>
            <person name="De Vries R.P."/>
            <person name="Grigoriev I.V."/>
            <person name="Mortensen U.H."/>
            <person name="Andersen M.R."/>
            <person name="Baker S.E."/>
        </authorList>
    </citation>
    <scope>NUCLEOTIDE SEQUENCE [LARGE SCALE GENOMIC DNA]</scope>
    <source>
        <strain evidence="3 4">IBT 23096</strain>
    </source>
</reference>
<accession>A0A2I2G0Z0</accession>
<dbReference type="InterPro" id="IPR036291">
    <property type="entry name" value="NAD(P)-bd_dom_sf"/>
</dbReference>
<gene>
    <name evidence="3" type="ORF">P170DRAFT_448398</name>
</gene>
<dbReference type="RefSeq" id="XP_024701852.1">
    <property type="nucleotide sequence ID" value="XM_024850961.1"/>
</dbReference>
<dbReference type="EMBL" id="MSFO01000006">
    <property type="protein sequence ID" value="PLB46550.1"/>
    <property type="molecule type" value="Genomic_DNA"/>
</dbReference>
<dbReference type="GO" id="GO:0005737">
    <property type="term" value="C:cytoplasm"/>
    <property type="evidence" value="ECO:0007669"/>
    <property type="project" value="TreeGrafter"/>
</dbReference>
<dbReference type="Gene3D" id="3.40.50.720">
    <property type="entry name" value="NAD(P)-binding Rossmann-like Domain"/>
    <property type="match status" value="1"/>
</dbReference>
<name>A0A2I2G0Z0_9EURO</name>
<dbReference type="SUPFAM" id="SSF51735">
    <property type="entry name" value="NAD(P)-binding Rossmann-fold domains"/>
    <property type="match status" value="1"/>
</dbReference>
<dbReference type="PANTHER" id="PTHR43544">
    <property type="entry name" value="SHORT-CHAIN DEHYDROGENASE/REDUCTASE"/>
    <property type="match status" value="1"/>
</dbReference>
<dbReference type="GeneID" id="36558660"/>
<dbReference type="AlphaFoldDB" id="A0A2I2G0Z0"/>
<protein>
    <submittedName>
        <fullName evidence="3">Putative short chain oxidoreductase</fullName>
    </submittedName>
</protein>